<reference evidence="4 5" key="1">
    <citation type="submission" date="2021-03" db="EMBL/GenBank/DDBJ databases">
        <title>Actinoplanes flavus sp. nov., a novel actinomycete isolated from Coconut Palm rhizosphere soil.</title>
        <authorList>
            <person name="Luo X."/>
        </authorList>
    </citation>
    <scope>NUCLEOTIDE SEQUENCE [LARGE SCALE GENOMIC DNA]</scope>
    <source>
        <strain evidence="4 5">NEAU-H7</strain>
    </source>
</reference>
<keyword evidence="2" id="KW-0472">Membrane</keyword>
<feature type="chain" id="PRO_5046188748" evidence="3">
    <location>
        <begin position="32"/>
        <end position="341"/>
    </location>
</feature>
<feature type="signal peptide" evidence="3">
    <location>
        <begin position="1"/>
        <end position="31"/>
    </location>
</feature>
<evidence type="ECO:0000313" key="4">
    <source>
        <dbReference type="EMBL" id="MBO3739384.1"/>
    </source>
</evidence>
<keyword evidence="5" id="KW-1185">Reference proteome</keyword>
<keyword evidence="2" id="KW-1133">Transmembrane helix</keyword>
<feature type="transmembrane region" description="Helical" evidence="2">
    <location>
        <begin position="308"/>
        <end position="331"/>
    </location>
</feature>
<evidence type="ECO:0000256" key="3">
    <source>
        <dbReference type="SAM" id="SignalP"/>
    </source>
</evidence>
<gene>
    <name evidence="4" type="ORF">J5X75_17860</name>
</gene>
<comment type="caution">
    <text evidence="4">The sequence shown here is derived from an EMBL/GenBank/DDBJ whole genome shotgun (WGS) entry which is preliminary data.</text>
</comment>
<accession>A0ABS3UKS6</accession>
<keyword evidence="3" id="KW-0732">Signal</keyword>
<dbReference type="EMBL" id="JAGFNS010000011">
    <property type="protein sequence ID" value="MBO3739384.1"/>
    <property type="molecule type" value="Genomic_DNA"/>
</dbReference>
<sequence length="341" mass="33982">MSRQFRYRMAALGLSALIFGVPLLTNGTASAEQVEGNDRQVSFAGGGVLGLSCGSKPSVESMTVPASSVVRVVNQTGHDAQLKLAGSPKGTIPADGVAEVVFRRGTTAVLLTPDCDLDENPVPMLVTATTPADSTDQSNPVPVPSDGNGAAVTMAKPAGPGSAAGSRTSGSTLPDALAPHSRPDRTSPKSAHAGIRHPSGARPVTAMRDVPVAAQALPQGGGVAPRIKDKIINGTGIGTPAFAGMPPGDRRTLLPGAATAPLPTAGEDVAPPTMAEAGVPVTETTGAGSFAAAEPVAAVGRIDEGHPIGLLGLTALVCVLGVATAAIRAIASQRASRTNMV</sequence>
<dbReference type="Proteomes" id="UP000679690">
    <property type="component" value="Unassembled WGS sequence"/>
</dbReference>
<feature type="compositionally biased region" description="Low complexity" evidence="1">
    <location>
        <begin position="155"/>
        <end position="172"/>
    </location>
</feature>
<protein>
    <submittedName>
        <fullName evidence="4">Uncharacterized protein</fullName>
    </submittedName>
</protein>
<name>A0ABS3UKS6_9ACTN</name>
<keyword evidence="2" id="KW-0812">Transmembrane</keyword>
<evidence type="ECO:0000313" key="5">
    <source>
        <dbReference type="Proteomes" id="UP000679690"/>
    </source>
</evidence>
<organism evidence="4 5">
    <name type="scientific">Actinoplanes flavus</name>
    <dbReference type="NCBI Taxonomy" id="2820290"/>
    <lineage>
        <taxon>Bacteria</taxon>
        <taxon>Bacillati</taxon>
        <taxon>Actinomycetota</taxon>
        <taxon>Actinomycetes</taxon>
        <taxon>Micromonosporales</taxon>
        <taxon>Micromonosporaceae</taxon>
        <taxon>Actinoplanes</taxon>
    </lineage>
</organism>
<evidence type="ECO:0000256" key="1">
    <source>
        <dbReference type="SAM" id="MobiDB-lite"/>
    </source>
</evidence>
<feature type="region of interest" description="Disordered" evidence="1">
    <location>
        <begin position="127"/>
        <end position="204"/>
    </location>
</feature>
<evidence type="ECO:0000256" key="2">
    <source>
        <dbReference type="SAM" id="Phobius"/>
    </source>
</evidence>
<proteinExistence type="predicted"/>
<feature type="compositionally biased region" description="Polar residues" evidence="1">
    <location>
        <begin position="127"/>
        <end position="140"/>
    </location>
</feature>
<dbReference type="RefSeq" id="WP_208468544.1">
    <property type="nucleotide sequence ID" value="NZ_JAGFNS010000011.1"/>
</dbReference>